<proteinExistence type="inferred from homology"/>
<keyword evidence="3 8" id="KW-0808">Transferase</keyword>
<sequence>MPVTQERSGTAPEPQDPAPKPGRGARALAKVRAGLPRTGLAALAGLLLALAFPPYDLWPLSLLGVAALSLLTRGRTFRQGAWTGFAFGFPFFLMLLSWLRVVGWDATVGLSVVEALFLALLGGALALTSRLPGWALWAATLWVTQEWARDRLPLGGFPWGRLAFANTATPYTPLAAIGGAPLVTFAVALSGTLLAWAALRLRGPGRAPRAAALAALGAVAALLAGYLVPVPTAATDTVKVAVVQGNVPNPGMDFLGRPMMVLNNHATATERLAYDISMGRAPRPDVVIWPENSSDLDPFSDPLARQRIDEAVQAVGVPTLVGTLVDGPDAQHVQNEGIVWDPVTGPGASYTKQHPVPFGEYVPFRAQLMKVVTRLQRVARDFYPGDHNGVMQLGPAKIGDVICFEVAYDEIVRDTVDSGARVLVVQTNNATYAKTGQPEQQLAMSRLRAVEHGRAVLIAATSGISAVIAPDGTVEQRTAELTRAELSATVPLRDGTTVADRVGAAPEWTLAIGGLLACGAAVLVGRRRKSAVGTPATGESLNQVVP</sequence>
<keyword evidence="12" id="KW-1185">Reference proteome</keyword>
<dbReference type="SUPFAM" id="SSF56317">
    <property type="entry name" value="Carbon-nitrogen hydrolase"/>
    <property type="match status" value="1"/>
</dbReference>
<dbReference type="Pfam" id="PF20154">
    <property type="entry name" value="LNT_N"/>
    <property type="match status" value="1"/>
</dbReference>
<dbReference type="InterPro" id="IPR045378">
    <property type="entry name" value="LNT_N"/>
</dbReference>
<organism evidence="11 12">
    <name type="scientific">Kitasatospora cathayae</name>
    <dbReference type="NCBI Taxonomy" id="3004092"/>
    <lineage>
        <taxon>Bacteria</taxon>
        <taxon>Bacillati</taxon>
        <taxon>Actinomycetota</taxon>
        <taxon>Actinomycetes</taxon>
        <taxon>Kitasatosporales</taxon>
        <taxon>Streptomycetaceae</taxon>
        <taxon>Kitasatospora</taxon>
    </lineage>
</organism>
<evidence type="ECO:0000256" key="7">
    <source>
        <dbReference type="ARBA" id="ARBA00023315"/>
    </source>
</evidence>
<evidence type="ECO:0000259" key="10">
    <source>
        <dbReference type="PROSITE" id="PS50263"/>
    </source>
</evidence>
<dbReference type="Pfam" id="PF00795">
    <property type="entry name" value="CN_hydrolase"/>
    <property type="match status" value="1"/>
</dbReference>
<dbReference type="PANTHER" id="PTHR38686:SF1">
    <property type="entry name" value="APOLIPOPROTEIN N-ACYLTRANSFERASE"/>
    <property type="match status" value="1"/>
</dbReference>
<protein>
    <recommendedName>
        <fullName evidence="8">Apolipoprotein N-acyltransferase</fullName>
        <shortName evidence="8">ALP N-acyltransferase</shortName>
        <ecNumber evidence="8">2.3.1.269</ecNumber>
    </recommendedName>
</protein>
<dbReference type="Gene3D" id="3.60.110.10">
    <property type="entry name" value="Carbon-nitrogen hydrolase"/>
    <property type="match status" value="1"/>
</dbReference>
<comment type="function">
    <text evidence="8">Catalyzes the phospholipid dependent N-acylation of the N-terminal cysteine of apolipoprotein, the last step in lipoprotein maturation.</text>
</comment>
<dbReference type="EC" id="2.3.1.269" evidence="8"/>
<feature type="transmembrane region" description="Helical" evidence="8">
    <location>
        <begin position="174"/>
        <end position="198"/>
    </location>
</feature>
<name>A0ABY7QCB7_9ACTN</name>
<dbReference type="RefSeq" id="WP_270148791.1">
    <property type="nucleotide sequence ID" value="NZ_CP115450.1"/>
</dbReference>
<feature type="domain" description="CN hydrolase" evidence="10">
    <location>
        <begin position="238"/>
        <end position="492"/>
    </location>
</feature>
<keyword evidence="2 8" id="KW-1003">Cell membrane</keyword>
<dbReference type="InterPro" id="IPR036526">
    <property type="entry name" value="C-N_Hydrolase_sf"/>
</dbReference>
<evidence type="ECO:0000256" key="3">
    <source>
        <dbReference type="ARBA" id="ARBA00022679"/>
    </source>
</evidence>
<dbReference type="HAMAP" id="MF_01148">
    <property type="entry name" value="Lnt"/>
    <property type="match status" value="1"/>
</dbReference>
<evidence type="ECO:0000256" key="5">
    <source>
        <dbReference type="ARBA" id="ARBA00022989"/>
    </source>
</evidence>
<accession>A0ABY7QCB7</accession>
<evidence type="ECO:0000256" key="2">
    <source>
        <dbReference type="ARBA" id="ARBA00022475"/>
    </source>
</evidence>
<evidence type="ECO:0000256" key="8">
    <source>
        <dbReference type="HAMAP-Rule" id="MF_01148"/>
    </source>
</evidence>
<comment type="caution">
    <text evidence="8">Lacks conserved residue(s) required for the propagation of feature annotation.</text>
</comment>
<evidence type="ECO:0000313" key="12">
    <source>
        <dbReference type="Proteomes" id="UP001212821"/>
    </source>
</evidence>
<feature type="transmembrane region" description="Helical" evidence="8">
    <location>
        <begin position="106"/>
        <end position="127"/>
    </location>
</feature>
<evidence type="ECO:0000256" key="9">
    <source>
        <dbReference type="SAM" id="MobiDB-lite"/>
    </source>
</evidence>
<dbReference type="EMBL" id="CP115450">
    <property type="protein sequence ID" value="WBP90176.1"/>
    <property type="molecule type" value="Genomic_DNA"/>
</dbReference>
<evidence type="ECO:0000256" key="6">
    <source>
        <dbReference type="ARBA" id="ARBA00023136"/>
    </source>
</evidence>
<comment type="catalytic activity">
    <reaction evidence="8">
        <text>N-terminal S-1,2-diacyl-sn-glyceryl-L-cysteinyl-[lipoprotein] + a glycerophospholipid = N-acyl-S-1,2-diacyl-sn-glyceryl-L-cysteinyl-[lipoprotein] + a 2-acyl-sn-glycero-3-phospholipid + H(+)</text>
        <dbReference type="Rhea" id="RHEA:48228"/>
        <dbReference type="Rhea" id="RHEA-COMP:14681"/>
        <dbReference type="Rhea" id="RHEA-COMP:14684"/>
        <dbReference type="ChEBI" id="CHEBI:15378"/>
        <dbReference type="ChEBI" id="CHEBI:136912"/>
        <dbReference type="ChEBI" id="CHEBI:140656"/>
        <dbReference type="ChEBI" id="CHEBI:140657"/>
        <dbReference type="ChEBI" id="CHEBI:140660"/>
        <dbReference type="EC" id="2.3.1.269"/>
    </reaction>
</comment>
<dbReference type="CDD" id="cd07571">
    <property type="entry name" value="ALP_N-acyl_transferase"/>
    <property type="match status" value="1"/>
</dbReference>
<feature type="transmembrane region" description="Helical" evidence="8">
    <location>
        <begin position="80"/>
        <end position="99"/>
    </location>
</feature>
<keyword evidence="5 8" id="KW-1133">Transmembrane helix</keyword>
<dbReference type="PROSITE" id="PS50263">
    <property type="entry name" value="CN_HYDROLASE"/>
    <property type="match status" value="1"/>
</dbReference>
<dbReference type="PANTHER" id="PTHR38686">
    <property type="entry name" value="APOLIPOPROTEIN N-ACYLTRANSFERASE"/>
    <property type="match status" value="1"/>
</dbReference>
<feature type="transmembrane region" description="Helical" evidence="8">
    <location>
        <begin position="40"/>
        <end position="60"/>
    </location>
</feature>
<comment type="similarity">
    <text evidence="8">Belongs to the CN hydrolase family. Apolipoprotein N-acyltransferase subfamily.</text>
</comment>
<evidence type="ECO:0000256" key="4">
    <source>
        <dbReference type="ARBA" id="ARBA00022692"/>
    </source>
</evidence>
<feature type="transmembrane region" description="Helical" evidence="8">
    <location>
        <begin position="210"/>
        <end position="228"/>
    </location>
</feature>
<dbReference type="Proteomes" id="UP001212821">
    <property type="component" value="Chromosome"/>
</dbReference>
<keyword evidence="6 8" id="KW-0472">Membrane</keyword>
<evidence type="ECO:0000256" key="1">
    <source>
        <dbReference type="ARBA" id="ARBA00004651"/>
    </source>
</evidence>
<dbReference type="NCBIfam" id="TIGR00546">
    <property type="entry name" value="lnt"/>
    <property type="match status" value="1"/>
</dbReference>
<evidence type="ECO:0000313" key="11">
    <source>
        <dbReference type="EMBL" id="WBP90176.1"/>
    </source>
</evidence>
<keyword evidence="4 8" id="KW-0812">Transmembrane</keyword>
<gene>
    <name evidence="8 11" type="primary">lnt</name>
    <name evidence="11" type="ORF">O1G21_32860</name>
</gene>
<dbReference type="InterPro" id="IPR003010">
    <property type="entry name" value="C-N_Hydrolase"/>
</dbReference>
<feature type="region of interest" description="Disordered" evidence="9">
    <location>
        <begin position="1"/>
        <end position="24"/>
    </location>
</feature>
<keyword evidence="7 8" id="KW-0012">Acyltransferase</keyword>
<dbReference type="InterPro" id="IPR004563">
    <property type="entry name" value="Apolipo_AcylTrfase"/>
</dbReference>
<comment type="pathway">
    <text evidence="8">Protein modification; lipoprotein biosynthesis (N-acyl transfer).</text>
</comment>
<comment type="subcellular location">
    <subcellularLocation>
        <location evidence="1 8">Cell membrane</location>
        <topology evidence="1 8">Multi-pass membrane protein</topology>
    </subcellularLocation>
</comment>
<reference evidence="12" key="1">
    <citation type="submission" date="2022-12" db="EMBL/GenBank/DDBJ databases">
        <authorList>
            <person name="Mo P."/>
        </authorList>
    </citation>
    <scope>NUCLEOTIDE SEQUENCE [LARGE SCALE GENOMIC DNA]</scope>
    <source>
        <strain evidence="12">HUAS 3-15</strain>
    </source>
</reference>